<evidence type="ECO:0000256" key="6">
    <source>
        <dbReference type="ARBA" id="ARBA00023136"/>
    </source>
</evidence>
<keyword evidence="11" id="KW-0732">Signal</keyword>
<evidence type="ECO:0000256" key="9">
    <source>
        <dbReference type="PROSITE-ProRule" id="PRU00284"/>
    </source>
</evidence>
<dbReference type="Gene3D" id="1.10.287.950">
    <property type="entry name" value="Methyl-accepting chemotaxis protein"/>
    <property type="match status" value="2"/>
</dbReference>
<feature type="transmembrane region" description="Helical" evidence="10">
    <location>
        <begin position="255"/>
        <end position="276"/>
    </location>
</feature>
<evidence type="ECO:0000256" key="4">
    <source>
        <dbReference type="ARBA" id="ARBA00022692"/>
    </source>
</evidence>
<dbReference type="InterPro" id="IPR024041">
    <property type="entry name" value="NH4_transpt_AmtB-like_dom"/>
</dbReference>
<dbReference type="CDD" id="cd06225">
    <property type="entry name" value="HAMP"/>
    <property type="match status" value="1"/>
</dbReference>
<evidence type="ECO:0000256" key="11">
    <source>
        <dbReference type="SAM" id="SignalP"/>
    </source>
</evidence>
<feature type="domain" description="HAMP" evidence="13">
    <location>
        <begin position="438"/>
        <end position="474"/>
    </location>
</feature>
<dbReference type="InterPro" id="IPR001905">
    <property type="entry name" value="Ammonium_transpt"/>
</dbReference>
<dbReference type="Pfam" id="PF00015">
    <property type="entry name" value="MCPsignal"/>
    <property type="match status" value="1"/>
</dbReference>
<name>A0A1S7LHW0_MAGMO</name>
<evidence type="ECO:0000256" key="8">
    <source>
        <dbReference type="ARBA" id="ARBA00029447"/>
    </source>
</evidence>
<feature type="transmembrane region" description="Helical" evidence="10">
    <location>
        <begin position="144"/>
        <end position="165"/>
    </location>
</feature>
<feature type="chain" id="PRO_5012751932" evidence="11">
    <location>
        <begin position="22"/>
        <end position="882"/>
    </location>
</feature>
<evidence type="ECO:0000256" key="7">
    <source>
        <dbReference type="ARBA" id="ARBA00023177"/>
    </source>
</evidence>
<dbReference type="Gene3D" id="1.10.3430.10">
    <property type="entry name" value="Ammonium transporter AmtB like domains"/>
    <property type="match status" value="1"/>
</dbReference>
<dbReference type="SMART" id="SM00283">
    <property type="entry name" value="MA"/>
    <property type="match status" value="1"/>
</dbReference>
<dbReference type="InterPro" id="IPR003660">
    <property type="entry name" value="HAMP_dom"/>
</dbReference>
<dbReference type="AlphaFoldDB" id="A0A1S7LHW0"/>
<dbReference type="PROSITE" id="PS50111">
    <property type="entry name" value="CHEMOTAXIS_TRANSDUC_2"/>
    <property type="match status" value="1"/>
</dbReference>
<keyword evidence="4 10" id="KW-0812">Transmembrane</keyword>
<keyword evidence="5 10" id="KW-1133">Transmembrane helix</keyword>
<comment type="similarity">
    <text evidence="8">Belongs to the methyl-accepting chemotaxis (MCP) protein family.</text>
</comment>
<feature type="transmembrane region" description="Helical" evidence="10">
    <location>
        <begin position="185"/>
        <end position="206"/>
    </location>
</feature>
<dbReference type="GO" id="GO:0008519">
    <property type="term" value="F:ammonium channel activity"/>
    <property type="evidence" value="ECO:0007669"/>
    <property type="project" value="InterPro"/>
</dbReference>
<comment type="subcellular location">
    <subcellularLocation>
        <location evidence="1">Membrane</location>
        <topology evidence="1">Multi-pass membrane protein</topology>
    </subcellularLocation>
</comment>
<evidence type="ECO:0000256" key="2">
    <source>
        <dbReference type="ARBA" id="ARBA00005887"/>
    </source>
</evidence>
<dbReference type="SMART" id="SM00304">
    <property type="entry name" value="HAMP"/>
    <property type="match status" value="1"/>
</dbReference>
<dbReference type="Pfam" id="PF00909">
    <property type="entry name" value="Ammonium_transp"/>
    <property type="match status" value="1"/>
</dbReference>
<evidence type="ECO:0000259" key="12">
    <source>
        <dbReference type="PROSITE" id="PS50111"/>
    </source>
</evidence>
<keyword evidence="3" id="KW-0813">Transport</keyword>
<dbReference type="PROSITE" id="PS50885">
    <property type="entry name" value="HAMP"/>
    <property type="match status" value="1"/>
</dbReference>
<feature type="signal peptide" evidence="11">
    <location>
        <begin position="1"/>
        <end position="21"/>
    </location>
</feature>
<dbReference type="GO" id="GO:0007165">
    <property type="term" value="P:signal transduction"/>
    <property type="evidence" value="ECO:0007669"/>
    <property type="project" value="UniProtKB-KW"/>
</dbReference>
<dbReference type="InterPro" id="IPR029020">
    <property type="entry name" value="Ammonium/urea_transptr"/>
</dbReference>
<feature type="domain" description="Methyl-accepting transducer" evidence="12">
    <location>
        <begin position="521"/>
        <end position="778"/>
    </location>
</feature>
<evidence type="ECO:0000256" key="3">
    <source>
        <dbReference type="ARBA" id="ARBA00022448"/>
    </source>
</evidence>
<feature type="transmembrane region" description="Helical" evidence="10">
    <location>
        <begin position="339"/>
        <end position="362"/>
    </location>
</feature>
<feature type="transmembrane region" description="Helical" evidence="10">
    <location>
        <begin position="288"/>
        <end position="305"/>
    </location>
</feature>
<dbReference type="GO" id="GO:0016020">
    <property type="term" value="C:membrane"/>
    <property type="evidence" value="ECO:0007669"/>
    <property type="project" value="UniProtKB-SubCell"/>
</dbReference>
<feature type="transmembrane region" description="Helical" evidence="10">
    <location>
        <begin position="226"/>
        <end position="243"/>
    </location>
</feature>
<gene>
    <name evidence="14" type="ORF">MAGMO_1468</name>
</gene>
<dbReference type="PANTHER" id="PTHR11730:SF6">
    <property type="entry name" value="AMMONIUM TRANSPORTER"/>
    <property type="match status" value="1"/>
</dbReference>
<dbReference type="PROSITE" id="PS01219">
    <property type="entry name" value="AMMONIUM_TRANSP"/>
    <property type="match status" value="1"/>
</dbReference>
<evidence type="ECO:0000313" key="14">
    <source>
        <dbReference type="EMBL" id="CRH05657.1"/>
    </source>
</evidence>
<evidence type="ECO:0000256" key="10">
    <source>
        <dbReference type="SAM" id="Phobius"/>
    </source>
</evidence>
<evidence type="ECO:0000259" key="13">
    <source>
        <dbReference type="PROSITE" id="PS50885"/>
    </source>
</evidence>
<evidence type="ECO:0000256" key="5">
    <source>
        <dbReference type="ARBA" id="ARBA00022989"/>
    </source>
</evidence>
<keyword evidence="9" id="KW-0807">Transducer</keyword>
<organism evidence="14">
    <name type="scientific">Magnetococcus massalia (strain MO-1)</name>
    <dbReference type="NCBI Taxonomy" id="451514"/>
    <lineage>
        <taxon>Bacteria</taxon>
        <taxon>Pseudomonadati</taxon>
        <taxon>Pseudomonadota</taxon>
        <taxon>Magnetococcia</taxon>
        <taxon>Magnetococcales</taxon>
        <taxon>Magnetococcaceae</taxon>
        <taxon>Magnetococcus</taxon>
    </lineage>
</organism>
<proteinExistence type="inferred from homology"/>
<dbReference type="InterPro" id="IPR004089">
    <property type="entry name" value="MCPsignal_dom"/>
</dbReference>
<feature type="transmembrane region" description="Helical" evidence="10">
    <location>
        <begin position="31"/>
        <end position="54"/>
    </location>
</feature>
<dbReference type="GO" id="GO:0097272">
    <property type="term" value="P:ammonium homeostasis"/>
    <property type="evidence" value="ECO:0007669"/>
    <property type="project" value="TreeGrafter"/>
</dbReference>
<reference evidence="14" key="1">
    <citation type="submission" date="2015-04" db="EMBL/GenBank/DDBJ databases">
        <authorList>
            <person name="Syromyatnikov M.Y."/>
            <person name="Popov V.N."/>
        </authorList>
    </citation>
    <scope>NUCLEOTIDE SEQUENCE</scope>
    <source>
        <strain evidence="14">MO-1</strain>
    </source>
</reference>
<dbReference type="SUPFAM" id="SSF58104">
    <property type="entry name" value="Methyl-accepting chemotaxis protein (MCP) signaling domain"/>
    <property type="match status" value="3"/>
</dbReference>
<dbReference type="InterPro" id="IPR018047">
    <property type="entry name" value="Ammonium_transpt_CS"/>
</dbReference>
<dbReference type="EMBL" id="LO017727">
    <property type="protein sequence ID" value="CRH05657.1"/>
    <property type="molecule type" value="Genomic_DNA"/>
</dbReference>
<sequence>MNYLLAILTLNLLLIPELSWAAENSSPTRDEVNILWIMICAGLVFFMQAGFTALETGFVRAKNTINVAMKNVGDFVFAVLGFYLIGFGFMFGETSSGWLGGSYWLLDGLGTGYETAFFLFQAMFVGTAATIVSGAVAERMRFNAYIIASVVISVVIYPIFGHWVWGGGLLSNNDGWLGAMGFVDFAGSTVVHSVGAWIGLAGTLILGPRIGRFRKGESQEIPGHNVTMATVGVFIIWFGWFGFNGGSTLLANASIAPIIANTVLSAVAGGAAGYTLTMFADPHLKVDSVLNGVLGGLVGITAGCASVESGGAVMIGLTSGAVVYFSQKMLVKLKIDDPVGVIPVHGFAGAWGTLALALFAPVESLPAGSILGQLWVQGVGVVSAFIWAFGLGLLLFGTLSKLNLLRVTAKQEYQGLNQVEHGTNVAFLENVQSIGQVVARGDLTKRLAVEPNTESGRMAQVFNNLLANLQETFGHTLIKMQHLSDASGQLNGMSETMSHNAETMHSGVAEVVEAVVQMERAMEEVSGQVERSRARVNNLLVTAQQTSDHMNTISGSMDEATEELKQMGQFSQQVEQDMGSALEAAEQTREGVTSVAGSMEQIHQRMEGIAGRARVASSRSQQAAQKMTEADGSMSRLSGSAKEIGTVVDLIKRIAEQTNMLALNAAIEAAGAGEAGKGFAVVATEVKELAAQTADATKKISLGIHAIQGDTSQVSDALREVLTATHEMGEANEEILHEIESQEAEITAINGHMSQISQQTHGVASMAAKTSEGVQSVMQGVRSVSSRIGDVNQLVSETATGMQDVMQQLTEAIEANGRMHANVSLSSELSHRVSQRMEGLRGFASSVADTSRDVGNHAFALADHATDLQDRLGQFRVSRQGA</sequence>
<dbReference type="SUPFAM" id="SSF111352">
    <property type="entry name" value="Ammonium transporter"/>
    <property type="match status" value="1"/>
</dbReference>
<feature type="transmembrane region" description="Helical" evidence="10">
    <location>
        <begin position="374"/>
        <end position="396"/>
    </location>
</feature>
<protein>
    <submittedName>
        <fullName evidence="14">Putative Ammonium transporter</fullName>
    </submittedName>
</protein>
<feature type="transmembrane region" description="Helical" evidence="10">
    <location>
        <begin position="75"/>
        <end position="92"/>
    </location>
</feature>
<comment type="similarity">
    <text evidence="2">Belongs to the ammonia transporter channel (TC 1.A.11.2) family.</text>
</comment>
<feature type="transmembrane region" description="Helical" evidence="10">
    <location>
        <begin position="112"/>
        <end position="137"/>
    </location>
</feature>
<keyword evidence="7" id="KW-0924">Ammonia transport</keyword>
<dbReference type="PANTHER" id="PTHR11730">
    <property type="entry name" value="AMMONIUM TRANSPORTER"/>
    <property type="match status" value="1"/>
</dbReference>
<accession>A0A1S7LHW0</accession>
<evidence type="ECO:0000256" key="1">
    <source>
        <dbReference type="ARBA" id="ARBA00004141"/>
    </source>
</evidence>
<keyword evidence="6 10" id="KW-0472">Membrane</keyword>
<dbReference type="NCBIfam" id="TIGR00836">
    <property type="entry name" value="amt"/>
    <property type="match status" value="1"/>
</dbReference>